<evidence type="ECO:0000256" key="2">
    <source>
        <dbReference type="ARBA" id="ARBA00022490"/>
    </source>
</evidence>
<protein>
    <recommendedName>
        <fullName evidence="7">Ribonuclease R</fullName>
        <shortName evidence="7">RNase R</shortName>
        <ecNumber evidence="7">3.1.13.1</ecNumber>
    </recommendedName>
</protein>
<keyword evidence="3 7" id="KW-0540">Nuclease</keyword>
<name>A0A059E0J1_9PROT</name>
<feature type="domain" description="S1 motif" evidence="9">
    <location>
        <begin position="628"/>
        <end position="709"/>
    </location>
</feature>
<dbReference type="GO" id="GO:0008859">
    <property type="term" value="F:exoribonuclease II activity"/>
    <property type="evidence" value="ECO:0007669"/>
    <property type="project" value="UniProtKB-UniRule"/>
</dbReference>
<dbReference type="SUPFAM" id="SSF50249">
    <property type="entry name" value="Nucleic acid-binding proteins"/>
    <property type="match status" value="2"/>
</dbReference>
<dbReference type="PANTHER" id="PTHR23355">
    <property type="entry name" value="RIBONUCLEASE"/>
    <property type="match status" value="1"/>
</dbReference>
<evidence type="ECO:0000256" key="7">
    <source>
        <dbReference type="HAMAP-Rule" id="MF_01895"/>
    </source>
</evidence>
<evidence type="ECO:0000256" key="8">
    <source>
        <dbReference type="SAM" id="MobiDB-lite"/>
    </source>
</evidence>
<dbReference type="PROSITE" id="PS01175">
    <property type="entry name" value="RIBONUCLEASE_II"/>
    <property type="match status" value="1"/>
</dbReference>
<dbReference type="EMBL" id="AWFH01000023">
    <property type="protein sequence ID" value="KCZ60423.1"/>
    <property type="molecule type" value="Genomic_DNA"/>
</dbReference>
<dbReference type="GO" id="GO:0005829">
    <property type="term" value="C:cytosol"/>
    <property type="evidence" value="ECO:0007669"/>
    <property type="project" value="TreeGrafter"/>
</dbReference>
<proteinExistence type="inferred from homology"/>
<dbReference type="InterPro" id="IPR040476">
    <property type="entry name" value="CSD2"/>
</dbReference>
<dbReference type="PANTHER" id="PTHR23355:SF9">
    <property type="entry name" value="DIS3-LIKE EXONUCLEASE 2"/>
    <property type="match status" value="1"/>
</dbReference>
<dbReference type="HAMAP" id="MF_01895">
    <property type="entry name" value="RNase_R"/>
    <property type="match status" value="1"/>
</dbReference>
<dbReference type="Pfam" id="PF17876">
    <property type="entry name" value="CSD2"/>
    <property type="match status" value="1"/>
</dbReference>
<evidence type="ECO:0000256" key="6">
    <source>
        <dbReference type="ARBA" id="ARBA00022884"/>
    </source>
</evidence>
<dbReference type="EC" id="3.1.13.1" evidence="7"/>
<gene>
    <name evidence="7" type="primary">rnr</name>
    <name evidence="10" type="ORF">HY36_05445</name>
</gene>
<dbReference type="Pfam" id="PF00575">
    <property type="entry name" value="S1"/>
    <property type="match status" value="1"/>
</dbReference>
<dbReference type="InterPro" id="IPR003029">
    <property type="entry name" value="S1_domain"/>
</dbReference>
<evidence type="ECO:0000313" key="11">
    <source>
        <dbReference type="Proteomes" id="UP000024547"/>
    </source>
</evidence>
<dbReference type="NCBIfam" id="TIGR02063">
    <property type="entry name" value="RNase_R"/>
    <property type="match status" value="1"/>
</dbReference>
<evidence type="ECO:0000256" key="5">
    <source>
        <dbReference type="ARBA" id="ARBA00022839"/>
    </source>
</evidence>
<dbReference type="InterPro" id="IPR050180">
    <property type="entry name" value="RNR_Ribonuclease"/>
</dbReference>
<dbReference type="NCBIfam" id="TIGR00358">
    <property type="entry name" value="3_prime_RNase"/>
    <property type="match status" value="1"/>
</dbReference>
<evidence type="ECO:0000256" key="1">
    <source>
        <dbReference type="ARBA" id="ARBA00001849"/>
    </source>
</evidence>
<comment type="function">
    <text evidence="7">3'-5' exoribonuclease that releases 5'-nucleoside monophosphates and is involved in maturation of structured RNAs.</text>
</comment>
<dbReference type="InterPro" id="IPR012340">
    <property type="entry name" value="NA-bd_OB-fold"/>
</dbReference>
<evidence type="ECO:0000256" key="4">
    <source>
        <dbReference type="ARBA" id="ARBA00022801"/>
    </source>
</evidence>
<dbReference type="GO" id="GO:0003723">
    <property type="term" value="F:RNA binding"/>
    <property type="evidence" value="ECO:0007669"/>
    <property type="project" value="UniProtKB-UniRule"/>
</dbReference>
<keyword evidence="2 7" id="KW-0963">Cytoplasm</keyword>
<dbReference type="SMART" id="SM00316">
    <property type="entry name" value="S1"/>
    <property type="match status" value="1"/>
</dbReference>
<dbReference type="SMART" id="SM00955">
    <property type="entry name" value="RNB"/>
    <property type="match status" value="1"/>
</dbReference>
<dbReference type="InterPro" id="IPR001900">
    <property type="entry name" value="RNase_II/R"/>
</dbReference>
<comment type="subcellular location">
    <subcellularLocation>
        <location evidence="7">Cytoplasm</location>
    </subcellularLocation>
</comment>
<dbReference type="AlphaFoldDB" id="A0A059E0J1"/>
<comment type="catalytic activity">
    <reaction evidence="1 7">
        <text>Exonucleolytic cleavage in the 3'- to 5'-direction to yield nucleoside 5'-phosphates.</text>
        <dbReference type="EC" id="3.1.13.1"/>
    </reaction>
</comment>
<feature type="compositionally biased region" description="Basic and acidic residues" evidence="8">
    <location>
        <begin position="718"/>
        <end position="730"/>
    </location>
</feature>
<reference evidence="10 11" key="1">
    <citation type="journal article" date="2014" name="Antonie Van Leeuwenhoek">
        <title>Hyphomonas beringensis sp. nov. and Hyphomonas chukchiensis sp. nov., isolated from surface seawater of the Bering Sea and Chukchi Sea.</title>
        <authorList>
            <person name="Li C."/>
            <person name="Lai Q."/>
            <person name="Li G."/>
            <person name="Dong C."/>
            <person name="Wang J."/>
            <person name="Liao Y."/>
            <person name="Shao Z."/>
        </authorList>
    </citation>
    <scope>NUCLEOTIDE SEQUENCE [LARGE SCALE GENOMIC DNA]</scope>
    <source>
        <strain evidence="10 11">22II1-22F38</strain>
    </source>
</reference>
<keyword evidence="5 7" id="KW-0269">Exonuclease</keyword>
<dbReference type="InterPro" id="IPR011805">
    <property type="entry name" value="RNase_R"/>
</dbReference>
<keyword evidence="11" id="KW-1185">Reference proteome</keyword>
<dbReference type="InterPro" id="IPR022966">
    <property type="entry name" value="RNase_II/R_CS"/>
</dbReference>
<comment type="caution">
    <text evidence="10">The sequence shown here is derived from an EMBL/GenBank/DDBJ whole genome shotgun (WGS) entry which is preliminary data.</text>
</comment>
<dbReference type="InterPro" id="IPR004476">
    <property type="entry name" value="RNase_II/RNase_R"/>
</dbReference>
<dbReference type="eggNOG" id="COG0557">
    <property type="taxonomic scope" value="Bacteria"/>
</dbReference>
<organism evidence="10 11">
    <name type="scientific">Hyphomonas atlantica</name>
    <dbReference type="NCBI Taxonomy" id="1280948"/>
    <lineage>
        <taxon>Bacteria</taxon>
        <taxon>Pseudomonadati</taxon>
        <taxon>Pseudomonadota</taxon>
        <taxon>Alphaproteobacteria</taxon>
        <taxon>Hyphomonadales</taxon>
        <taxon>Hyphomonadaceae</taxon>
        <taxon>Hyphomonas</taxon>
    </lineage>
</organism>
<dbReference type="GO" id="GO:0006402">
    <property type="term" value="P:mRNA catabolic process"/>
    <property type="evidence" value="ECO:0007669"/>
    <property type="project" value="TreeGrafter"/>
</dbReference>
<evidence type="ECO:0000259" key="9">
    <source>
        <dbReference type="PROSITE" id="PS50126"/>
    </source>
</evidence>
<evidence type="ECO:0000313" key="10">
    <source>
        <dbReference type="EMBL" id="KCZ60423.1"/>
    </source>
</evidence>
<dbReference type="Pfam" id="PF00773">
    <property type="entry name" value="RNB"/>
    <property type="match status" value="1"/>
</dbReference>
<sequence>MGLMSFPDKQTVLDFIRDNPTATTKQEIARGLHVKGRERAVLREILKELEADGTLERTGKRAWAQADRPPPTGVVQFTHTDENGDLIGKAVGDNGPFGPDIIYTGLSGKPKGKATEPGEGDRALCKIKQEDGEWKARALTVLEKRLTNSLVGLYSQGPRGGKVTPANRKERREFLIQEADRNGAEDGDLVITTPKPQGRRQYGPNLGVIQEVIGHISDPRSASLLAIHAHGIPVDFPEAALEQARNPKPAPAEREDLTQIPLITIDPHDARDHDDAVYAEQLDDGWRVIVAIADVAAFVTPDSPLDREALKRGNSTYFPDRVVPMLPFELSADECSLREGELRRCMAVEMIFDKAGTKRSHRFIRGMMKSAAKLSYEEAQAAIDGKPGGKAEEMLEPVLKPLWGAYAALAEARDRRSPLDLDLPERRILFTEEGEIDGIITKERLEAHRLIEEFMIQANVAAAESLEKQNSPLIYRVHDTPTDAKIAAFAEFLQTIDMKWNIGQRPQTENFNRLLGEIDGSDYDQMVTQMVLRTQAQAIYSEENLGHFGLNLVRYAHFTSPIRRYADLIVHRALIASLGLGPDGLSKDMAARLEEMAQHISDTERRSMAAEREATDRYLAIFLADRVGSEFEGRITGVTGAGLFIALAGSGADGFVPISSISDDYWVLDEAAMQIYARGSGKTYGLGQIVRVRLKEVTPLQGGLLLEMLSDPMPAPKGRREARAKTDNGHHSRRRSGPGKPTGKRSGKPKFNKKTLPKHKRKRRN</sequence>
<evidence type="ECO:0000256" key="3">
    <source>
        <dbReference type="ARBA" id="ARBA00022722"/>
    </source>
</evidence>
<feature type="compositionally biased region" description="Basic residues" evidence="8">
    <location>
        <begin position="731"/>
        <end position="765"/>
    </location>
</feature>
<dbReference type="CDD" id="cd04471">
    <property type="entry name" value="S1_RNase_R"/>
    <property type="match status" value="1"/>
</dbReference>
<accession>A0A059E0J1</accession>
<comment type="similarity">
    <text evidence="7">Belongs to the RNR ribonuclease family. RNase R subfamily.</text>
</comment>
<dbReference type="Proteomes" id="UP000024547">
    <property type="component" value="Unassembled WGS sequence"/>
</dbReference>
<dbReference type="STRING" id="1280948.HY36_05445"/>
<dbReference type="PATRIC" id="fig|1280948.3.peg.2144"/>
<keyword evidence="4 7" id="KW-0378">Hydrolase</keyword>
<keyword evidence="6 7" id="KW-0694">RNA-binding</keyword>
<dbReference type="Gene3D" id="2.40.50.140">
    <property type="entry name" value="Nucleic acid-binding proteins"/>
    <property type="match status" value="1"/>
</dbReference>
<dbReference type="PROSITE" id="PS50126">
    <property type="entry name" value="S1"/>
    <property type="match status" value="1"/>
</dbReference>
<feature type="region of interest" description="Disordered" evidence="8">
    <location>
        <begin position="708"/>
        <end position="765"/>
    </location>
</feature>